<evidence type="ECO:0008006" key="5">
    <source>
        <dbReference type="Google" id="ProtNLM"/>
    </source>
</evidence>
<name>A0AAD8SPX8_LOLMU</name>
<keyword evidence="4" id="KW-1185">Reference proteome</keyword>
<dbReference type="PANTHER" id="PTHR32133:SF266">
    <property type="entry name" value="F-BOX DOMAIN-CONTAINING PROTEIN"/>
    <property type="match status" value="1"/>
</dbReference>
<dbReference type="Pfam" id="PF23635">
    <property type="entry name" value="Beta-prop_AT5G49610-like"/>
    <property type="match status" value="1"/>
</dbReference>
<protein>
    <recommendedName>
        <fullName evidence="5">F-box domain-containing protein</fullName>
    </recommendedName>
</protein>
<organism evidence="3 4">
    <name type="scientific">Lolium multiflorum</name>
    <name type="common">Italian ryegrass</name>
    <name type="synonym">Lolium perenne subsp. multiflorum</name>
    <dbReference type="NCBI Taxonomy" id="4521"/>
    <lineage>
        <taxon>Eukaryota</taxon>
        <taxon>Viridiplantae</taxon>
        <taxon>Streptophyta</taxon>
        <taxon>Embryophyta</taxon>
        <taxon>Tracheophyta</taxon>
        <taxon>Spermatophyta</taxon>
        <taxon>Magnoliopsida</taxon>
        <taxon>Liliopsida</taxon>
        <taxon>Poales</taxon>
        <taxon>Poaceae</taxon>
        <taxon>BOP clade</taxon>
        <taxon>Pooideae</taxon>
        <taxon>Poodae</taxon>
        <taxon>Poeae</taxon>
        <taxon>Poeae Chloroplast Group 2 (Poeae type)</taxon>
        <taxon>Loliodinae</taxon>
        <taxon>Loliinae</taxon>
        <taxon>Lolium</taxon>
    </lineage>
</organism>
<dbReference type="AlphaFoldDB" id="A0AAD8SPX8"/>
<evidence type="ECO:0000313" key="3">
    <source>
        <dbReference type="EMBL" id="KAK1661266.1"/>
    </source>
</evidence>
<dbReference type="InterPro" id="IPR056594">
    <property type="entry name" value="AT5G49610-like_b-prop"/>
</dbReference>
<dbReference type="InterPro" id="IPR001810">
    <property type="entry name" value="F-box_dom"/>
</dbReference>
<reference evidence="3" key="1">
    <citation type="submission" date="2023-07" db="EMBL/GenBank/DDBJ databases">
        <title>A chromosome-level genome assembly of Lolium multiflorum.</title>
        <authorList>
            <person name="Chen Y."/>
            <person name="Copetti D."/>
            <person name="Kolliker R."/>
            <person name="Studer B."/>
        </authorList>
    </citation>
    <scope>NUCLEOTIDE SEQUENCE</scope>
    <source>
        <strain evidence="3">02402/16</strain>
        <tissue evidence="3">Leaf</tissue>
    </source>
</reference>
<dbReference type="SUPFAM" id="SSF81383">
    <property type="entry name" value="F-box domain"/>
    <property type="match status" value="1"/>
</dbReference>
<evidence type="ECO:0000259" key="1">
    <source>
        <dbReference type="Pfam" id="PF00646"/>
    </source>
</evidence>
<accession>A0AAD8SPX8</accession>
<feature type="domain" description="F-box protein AT5G49610-like beta-propeller" evidence="2">
    <location>
        <begin position="117"/>
        <end position="360"/>
    </location>
</feature>
<evidence type="ECO:0000313" key="4">
    <source>
        <dbReference type="Proteomes" id="UP001231189"/>
    </source>
</evidence>
<dbReference type="EMBL" id="JAUUTY010000003">
    <property type="protein sequence ID" value="KAK1661266.1"/>
    <property type="molecule type" value="Genomic_DNA"/>
</dbReference>
<evidence type="ECO:0000259" key="2">
    <source>
        <dbReference type="Pfam" id="PF23635"/>
    </source>
</evidence>
<dbReference type="InterPro" id="IPR036047">
    <property type="entry name" value="F-box-like_dom_sf"/>
</dbReference>
<gene>
    <name evidence="3" type="ORF">QYE76_049425</name>
</gene>
<feature type="domain" description="F-box" evidence="1">
    <location>
        <begin position="28"/>
        <end position="64"/>
    </location>
</feature>
<comment type="caution">
    <text evidence="3">The sequence shown here is derived from an EMBL/GenBank/DDBJ whole genome shotgun (WGS) entry which is preliminary data.</text>
</comment>
<dbReference type="PANTHER" id="PTHR32133">
    <property type="entry name" value="OS07G0120400 PROTEIN"/>
    <property type="match status" value="1"/>
</dbReference>
<dbReference type="Pfam" id="PF00646">
    <property type="entry name" value="F-box"/>
    <property type="match status" value="1"/>
</dbReference>
<sequence>MSESDGAELSCRLAGVSLAAPASPLEDDDLLREILLRLPPQPSSLPRASAVCKGWSGLVTDPKFARSFSAHHWKPPLLGFFEIRNHLLVFTQVMDPPDRIPPERFDLGPCNANQEDHVFSCRHGRVVVIDFERLEFLVCTPITGERSRVALLPEVNPNFIRVAVLCAAADQGHVHGACHSNPFKLVSLCMGREDNQVLARVYSSQTGAWGNLISAPAPFRLDYDGTPETLVGNALYWLCPIVDVVKFDLDDHSLTVFKGPPDRCGRRVVQAEDGDIGFNMFTYPRCEMWRRNADYHGVADTWVLWKTVEMHTILALPPPQADEERLNFVIGYCEDTEAFFIYVKPSVYMVQLKAMQSKRLDDLDCVNIYRPFTSFYTPGDFSFFVLLYCAQVLLVDLPELQFRTTHSRTLFDVVKEWLLQFSLSLAGNDVAWKTYRALV</sequence>
<proteinExistence type="predicted"/>
<dbReference type="Proteomes" id="UP001231189">
    <property type="component" value="Unassembled WGS sequence"/>
</dbReference>